<dbReference type="EMBL" id="JAGGCK010000005">
    <property type="protein sequence ID" value="MBO8014991.1"/>
    <property type="molecule type" value="Genomic_DNA"/>
</dbReference>
<reference evidence="2" key="1">
    <citation type="submission" date="2021-03" db="EMBL/GenBank/DDBJ databases">
        <title>Comparative genomic analysis of European sttrains of Leptospira interrogans serovars Copenhageni and Icterohaemorrhagiae.</title>
        <authorList>
            <person name="Arent Z."/>
            <person name="Gurgul A."/>
            <person name="Jasielczuk I."/>
            <person name="Pardyak L."/>
        </authorList>
    </citation>
    <scope>NUCLEOTIDE SEQUENCE</scope>
    <source>
        <strain evidence="2">X240</strain>
    </source>
</reference>
<proteinExistence type="predicted"/>
<feature type="transmembrane region" description="Helical" evidence="1">
    <location>
        <begin position="76"/>
        <end position="94"/>
    </location>
</feature>
<feature type="transmembrane region" description="Helical" evidence="1">
    <location>
        <begin position="318"/>
        <end position="335"/>
    </location>
</feature>
<evidence type="ECO:0008006" key="4">
    <source>
        <dbReference type="Google" id="ProtNLM"/>
    </source>
</evidence>
<sequence length="557" mass="65001">MNLNEKKMKLISWVVLSSALFLSFFFPWEMGGESWGYWSFTKILNETGHFVNLDRSPLYTLYLLPFSLIPYPYSTYLEYLLSMLIVLLAMNIFLVTEIKNVFAALVGTIIWIPIFQSFEPPVQKLGLASVLFAFTLRNSNVFFKKYCIAYSLLILAYLLRPVYLFPLVFLILYDFVIQIQAIYRKEFVFNLKKTFSMLFVFSLLFLIQLTFSLNQIKDPWNNAMFGTSQWFPGGDDLFSIGLIQAISWHYIPIKYGTFDNYDFWQTQKELFGNAVTFTGMIQANPSFLVEFFVWNTIRLIRAVTWNFPNMGLVGYKDLFLRMVLIGLTVWGIFRFSKKRLFFQVKMLSLCVSAFICIINWPATRYMMPLTPLISLSAYYYFTSVKINRIAIKLIAGCFILVFFFFQPLFEWGRKLRQVGIDYFVDGQPKILTSRVRSMSSVHNELDKYVHGCSGIMSLEYSYLFAFFSIPREIIFDLWEIPPFGSLGKSEYKGLRRDRVDCLFISNGLETGIGMGTNQKLRYLNYIKPYADYLLSQGAMVSNINGYGKVIFFEQENR</sequence>
<dbReference type="AlphaFoldDB" id="A0AAW4K1I8"/>
<accession>A0AAW4K1I8</accession>
<feature type="transmembrane region" description="Helical" evidence="1">
    <location>
        <begin position="347"/>
        <end position="366"/>
    </location>
</feature>
<evidence type="ECO:0000313" key="2">
    <source>
        <dbReference type="EMBL" id="MBO8014991.1"/>
    </source>
</evidence>
<feature type="transmembrane region" description="Helical" evidence="1">
    <location>
        <begin position="101"/>
        <end position="118"/>
    </location>
</feature>
<keyword evidence="1" id="KW-0812">Transmembrane</keyword>
<dbReference type="Proteomes" id="UP000670463">
    <property type="component" value="Unassembled WGS sequence"/>
</dbReference>
<evidence type="ECO:0000256" key="1">
    <source>
        <dbReference type="SAM" id="Phobius"/>
    </source>
</evidence>
<feature type="transmembrane region" description="Helical" evidence="1">
    <location>
        <begin position="194"/>
        <end position="213"/>
    </location>
</feature>
<comment type="caution">
    <text evidence="2">The sequence shown here is derived from an EMBL/GenBank/DDBJ whole genome shotgun (WGS) entry which is preliminary data.</text>
</comment>
<dbReference type="RefSeq" id="WP_001052315.1">
    <property type="nucleotide sequence ID" value="NZ_CP043876.1"/>
</dbReference>
<feature type="transmembrane region" description="Helical" evidence="1">
    <location>
        <begin position="148"/>
        <end position="173"/>
    </location>
</feature>
<gene>
    <name evidence="2" type="ORF">J6377_04250</name>
</gene>
<feature type="transmembrane region" description="Helical" evidence="1">
    <location>
        <begin position="10"/>
        <end position="28"/>
    </location>
</feature>
<keyword evidence="1" id="KW-0472">Membrane</keyword>
<protein>
    <recommendedName>
        <fullName evidence="4">Glycosyltransferase RgtA/B/C/D-like domain-containing protein</fullName>
    </recommendedName>
</protein>
<dbReference type="GeneID" id="61142063"/>
<organism evidence="2 3">
    <name type="scientific">Leptospira interrogans serovar Icterohaemorrhagiae</name>
    <dbReference type="NCBI Taxonomy" id="90062"/>
    <lineage>
        <taxon>Bacteria</taxon>
        <taxon>Pseudomonadati</taxon>
        <taxon>Spirochaetota</taxon>
        <taxon>Spirochaetia</taxon>
        <taxon>Leptospirales</taxon>
        <taxon>Leptospiraceae</taxon>
        <taxon>Leptospira</taxon>
    </lineage>
</organism>
<keyword evidence="1" id="KW-1133">Transmembrane helix</keyword>
<feature type="transmembrane region" description="Helical" evidence="1">
    <location>
        <begin position="386"/>
        <end position="405"/>
    </location>
</feature>
<name>A0AAW4K1I8_LEPIR</name>
<evidence type="ECO:0000313" key="3">
    <source>
        <dbReference type="Proteomes" id="UP000670463"/>
    </source>
</evidence>